<dbReference type="VEuPathDB" id="FungiDB:A1O9_05308"/>
<keyword evidence="4" id="KW-1185">Reference proteome</keyword>
<organism evidence="3 4">
    <name type="scientific">Exophiala aquamarina CBS 119918</name>
    <dbReference type="NCBI Taxonomy" id="1182545"/>
    <lineage>
        <taxon>Eukaryota</taxon>
        <taxon>Fungi</taxon>
        <taxon>Dikarya</taxon>
        <taxon>Ascomycota</taxon>
        <taxon>Pezizomycotina</taxon>
        <taxon>Eurotiomycetes</taxon>
        <taxon>Chaetothyriomycetidae</taxon>
        <taxon>Chaetothyriales</taxon>
        <taxon>Herpotrichiellaceae</taxon>
        <taxon>Exophiala</taxon>
    </lineage>
</organism>
<keyword evidence="1" id="KW-0378">Hydrolase</keyword>
<dbReference type="InterPro" id="IPR005674">
    <property type="entry name" value="CocE/Ser_esterase"/>
</dbReference>
<accession>A0A072PC14</accession>
<evidence type="ECO:0000256" key="1">
    <source>
        <dbReference type="ARBA" id="ARBA00022801"/>
    </source>
</evidence>
<dbReference type="Gene3D" id="3.40.50.1820">
    <property type="entry name" value="alpha/beta hydrolase"/>
    <property type="match status" value="1"/>
</dbReference>
<gene>
    <name evidence="3" type="ORF">A1O9_05308</name>
</gene>
<dbReference type="Proteomes" id="UP000027920">
    <property type="component" value="Unassembled WGS sequence"/>
</dbReference>
<evidence type="ECO:0000313" key="3">
    <source>
        <dbReference type="EMBL" id="KEF57391.1"/>
    </source>
</evidence>
<name>A0A072PC14_9EURO</name>
<dbReference type="RefSeq" id="XP_013259981.1">
    <property type="nucleotide sequence ID" value="XM_013404527.1"/>
</dbReference>
<dbReference type="PANTHER" id="PTHR43056">
    <property type="entry name" value="PEPTIDASE S9 PROLYL OLIGOPEPTIDASE"/>
    <property type="match status" value="1"/>
</dbReference>
<dbReference type="NCBIfam" id="TIGR00976">
    <property type="entry name" value="CocE_NonD"/>
    <property type="match status" value="1"/>
</dbReference>
<dbReference type="PANTHER" id="PTHR43056:SF10">
    <property type="entry name" value="COCE_NOND FAMILY, PUTATIVE (AFU_ORTHOLOGUE AFUA_7G00600)-RELATED"/>
    <property type="match status" value="1"/>
</dbReference>
<dbReference type="AlphaFoldDB" id="A0A072PC14"/>
<dbReference type="Gene3D" id="1.10.3020.20">
    <property type="match status" value="1"/>
</dbReference>
<comment type="caution">
    <text evidence="3">The sequence shown here is derived from an EMBL/GenBank/DDBJ whole genome shotgun (WGS) entry which is preliminary data.</text>
</comment>
<dbReference type="GeneID" id="25280234"/>
<feature type="domain" description="Xaa-Pro dipeptidyl-peptidase C-terminal" evidence="2">
    <location>
        <begin position="341"/>
        <end position="598"/>
    </location>
</feature>
<dbReference type="InterPro" id="IPR000383">
    <property type="entry name" value="Xaa-Pro-like_dom"/>
</dbReference>
<protein>
    <recommendedName>
        <fullName evidence="2">Xaa-Pro dipeptidyl-peptidase C-terminal domain-containing protein</fullName>
    </recommendedName>
</protein>
<dbReference type="InterPro" id="IPR050585">
    <property type="entry name" value="Xaa-Pro_dipeptidyl-ppase/CocE"/>
</dbReference>
<dbReference type="SUPFAM" id="SSF49785">
    <property type="entry name" value="Galactose-binding domain-like"/>
    <property type="match status" value="1"/>
</dbReference>
<dbReference type="InterPro" id="IPR008979">
    <property type="entry name" value="Galactose-bd-like_sf"/>
</dbReference>
<dbReference type="GO" id="GO:0008239">
    <property type="term" value="F:dipeptidyl-peptidase activity"/>
    <property type="evidence" value="ECO:0007669"/>
    <property type="project" value="InterPro"/>
</dbReference>
<dbReference type="InterPro" id="IPR029058">
    <property type="entry name" value="AB_hydrolase_fold"/>
</dbReference>
<evidence type="ECO:0000313" key="4">
    <source>
        <dbReference type="Proteomes" id="UP000027920"/>
    </source>
</evidence>
<dbReference type="Gene3D" id="2.60.120.260">
    <property type="entry name" value="Galactose-binding domain-like"/>
    <property type="match status" value="1"/>
</dbReference>
<dbReference type="SUPFAM" id="SSF53474">
    <property type="entry name" value="alpha/beta-Hydrolases"/>
    <property type="match status" value="1"/>
</dbReference>
<dbReference type="Pfam" id="PF08530">
    <property type="entry name" value="PepX_C"/>
    <property type="match status" value="1"/>
</dbReference>
<dbReference type="SMART" id="SM00939">
    <property type="entry name" value="PepX_C"/>
    <property type="match status" value="1"/>
</dbReference>
<evidence type="ECO:0000259" key="2">
    <source>
        <dbReference type="SMART" id="SM00939"/>
    </source>
</evidence>
<dbReference type="EMBL" id="AMGV01000004">
    <property type="protein sequence ID" value="KEF57391.1"/>
    <property type="molecule type" value="Genomic_DNA"/>
</dbReference>
<dbReference type="Pfam" id="PF02129">
    <property type="entry name" value="Peptidase_S15"/>
    <property type="match status" value="1"/>
</dbReference>
<sequence length="603" mass="68853">MSIDKSWPGYNKGIEPDDGFEWIWQEAIPADLPGRDPFVVYIPLGYEKRVLPKGWKKTPENKALELDIIFEKDVEFVMRDGVKLYADIYRPADTAGQKIPVIMPYSPYGKGGGGANLMDVVPYRVGVPKSRQSGLEKFEGPDPNEWCRRGYAILDPNARGSFDSEGNLHYFGRKEGEDCHDLIEAAANFEWCNGSVGMAGNSWLGIAQYWAAMEQPPSLKAIAPWEGFSDVYREQSRRGGIPWSPFLRWVLMGIPGRGLQENAVAISESREYWDPYWESKRVDFSKIKIPSYVLASYSSMLHTMGSIRAFKEINCDEKWLRFHPHQEWYEDYLHTSVDDLDRFFERYLKGKHNGWEATPKVRVSMYRYGENYPVYDQVEEDYPIPRTQYTKLYLSSAKTLQDAPSPTEAVHSYDSTTKGMITYDFIFQERTALAGYSKLRIFVSCKEHNDLDIYVMLRKMSVDGELMEQSNVPLHELPPSVRSVKDVANVNPTKYLGPTGMLRASHRATDPAKTTEYLPFHPHLKPDYVTPGDVVPLDLGIWPMGIVFEKGEGLRLQISGKTMVLPEWDNPHVAHAEPKFNKGFHNVHLGGKYADSFLLVPKL</sequence>
<proteinExistence type="predicted"/>
<reference evidence="3 4" key="1">
    <citation type="submission" date="2013-03" db="EMBL/GenBank/DDBJ databases">
        <title>The Genome Sequence of Exophiala aquamarina CBS 119918.</title>
        <authorList>
            <consortium name="The Broad Institute Genomics Platform"/>
            <person name="Cuomo C."/>
            <person name="de Hoog S."/>
            <person name="Gorbushina A."/>
            <person name="Walker B."/>
            <person name="Young S.K."/>
            <person name="Zeng Q."/>
            <person name="Gargeya S."/>
            <person name="Fitzgerald M."/>
            <person name="Haas B."/>
            <person name="Abouelleil A."/>
            <person name="Allen A.W."/>
            <person name="Alvarado L."/>
            <person name="Arachchi H.M."/>
            <person name="Berlin A.M."/>
            <person name="Chapman S.B."/>
            <person name="Gainer-Dewar J."/>
            <person name="Goldberg J."/>
            <person name="Griggs A."/>
            <person name="Gujja S."/>
            <person name="Hansen M."/>
            <person name="Howarth C."/>
            <person name="Imamovic A."/>
            <person name="Ireland A."/>
            <person name="Larimer J."/>
            <person name="McCowan C."/>
            <person name="Murphy C."/>
            <person name="Pearson M."/>
            <person name="Poon T.W."/>
            <person name="Priest M."/>
            <person name="Roberts A."/>
            <person name="Saif S."/>
            <person name="Shea T."/>
            <person name="Sisk P."/>
            <person name="Sykes S."/>
            <person name="Wortman J."/>
            <person name="Nusbaum C."/>
            <person name="Birren B."/>
        </authorList>
    </citation>
    <scope>NUCLEOTIDE SEQUENCE [LARGE SCALE GENOMIC DNA]</scope>
    <source>
        <strain evidence="3 4">CBS 119918</strain>
    </source>
</reference>
<dbReference type="InterPro" id="IPR013736">
    <property type="entry name" value="Xaa-Pro_dipept_C"/>
</dbReference>
<dbReference type="HOGENOM" id="CLU_015590_3_0_1"/>
<dbReference type="OrthoDB" id="2578740at2759"/>